<proteinExistence type="predicted"/>
<organism evidence="1 2">
    <name type="scientific">Macrostomum lignano</name>
    <dbReference type="NCBI Taxonomy" id="282301"/>
    <lineage>
        <taxon>Eukaryota</taxon>
        <taxon>Metazoa</taxon>
        <taxon>Spiralia</taxon>
        <taxon>Lophotrochozoa</taxon>
        <taxon>Platyhelminthes</taxon>
        <taxon>Rhabditophora</taxon>
        <taxon>Macrostomorpha</taxon>
        <taxon>Macrostomida</taxon>
        <taxon>Macrostomidae</taxon>
        <taxon>Macrostomum</taxon>
    </lineage>
</organism>
<comment type="caution">
    <text evidence="1">The sequence shown here is derived from an EMBL/GenBank/DDBJ whole genome shotgun (WGS) entry which is preliminary data.</text>
</comment>
<reference evidence="1 2" key="1">
    <citation type="submission" date="2017-06" db="EMBL/GenBank/DDBJ databases">
        <title>A platform for efficient transgenesis in Macrostomum lignano, a flatworm model organism for stem cell research.</title>
        <authorList>
            <person name="Berezikov E."/>
        </authorList>
    </citation>
    <scope>NUCLEOTIDE SEQUENCE [LARGE SCALE GENOMIC DNA]</scope>
    <source>
        <strain evidence="1">DV1</strain>
        <tissue evidence="1">Whole organism</tissue>
    </source>
</reference>
<dbReference type="EMBL" id="NIVC01005142">
    <property type="protein sequence ID" value="PAA45981.1"/>
    <property type="molecule type" value="Genomic_DNA"/>
</dbReference>
<gene>
    <name evidence="1" type="ORF">BOX15_Mlig007195g4</name>
</gene>
<evidence type="ECO:0000313" key="2">
    <source>
        <dbReference type="Proteomes" id="UP000215902"/>
    </source>
</evidence>
<name>A0A267D9J3_9PLAT</name>
<dbReference type="AlphaFoldDB" id="A0A267D9J3"/>
<feature type="non-terminal residue" evidence="1">
    <location>
        <position position="217"/>
    </location>
</feature>
<sequence length="217" mass="24321">MGTRRCSPTAGQEWKQICAATVSSQRSADLQFQPRRLAVLAPKKLIAMTDDLSEQYYRHVFVCDFHGQAYHKVYKIEDAKRLSGIHADDSRIFACDKVGCSVYIVDYNSACEYRRRIDCSGSPRCPCQLGRSGCWSCERRHPVLLSGYHAAGAHYQAAGQNYRTLPPSRRKLPRQHEDLVELFDANTSKLQTIEAAESADGAPCEVDLRAMCVAQSD</sequence>
<dbReference type="Proteomes" id="UP000215902">
    <property type="component" value="Unassembled WGS sequence"/>
</dbReference>
<protein>
    <submittedName>
        <fullName evidence="1">Uncharacterized protein</fullName>
    </submittedName>
</protein>
<accession>A0A267D9J3</accession>
<keyword evidence="2" id="KW-1185">Reference proteome</keyword>
<evidence type="ECO:0000313" key="1">
    <source>
        <dbReference type="EMBL" id="PAA45981.1"/>
    </source>
</evidence>